<evidence type="ECO:0000313" key="1">
    <source>
        <dbReference type="EMBL" id="MDP5277059.1"/>
    </source>
</evidence>
<evidence type="ECO:0000313" key="2">
    <source>
        <dbReference type="Proteomes" id="UP001231941"/>
    </source>
</evidence>
<dbReference type="RefSeq" id="WP_305994359.1">
    <property type="nucleotide sequence ID" value="NZ_JAVAMP010000023.1"/>
</dbReference>
<dbReference type="Proteomes" id="UP001231941">
    <property type="component" value="Unassembled WGS sequence"/>
</dbReference>
<comment type="caution">
    <text evidence="1">The sequence shown here is derived from an EMBL/GenBank/DDBJ whole genome shotgun (WGS) entry which is preliminary data.</text>
</comment>
<reference evidence="1 2" key="1">
    <citation type="submission" date="2023-08" db="EMBL/GenBank/DDBJ databases">
        <authorList>
            <person name="Park J.-S."/>
        </authorList>
    </citation>
    <scope>NUCLEOTIDE SEQUENCE [LARGE SCALE GENOMIC DNA]</scope>
    <source>
        <strain evidence="1 2">2205SS18-9</strain>
    </source>
</reference>
<proteinExistence type="predicted"/>
<protein>
    <submittedName>
        <fullName evidence="1">Uncharacterized protein</fullName>
    </submittedName>
</protein>
<keyword evidence="2" id="KW-1185">Reference proteome</keyword>
<gene>
    <name evidence="1" type="ORF">Q5Y73_23455</name>
</gene>
<dbReference type="EMBL" id="JAVAMP010000023">
    <property type="protein sequence ID" value="MDP5277059.1"/>
    <property type="molecule type" value="Genomic_DNA"/>
</dbReference>
<organism evidence="1 2">
    <name type="scientific">Chengkuizengella axinellae</name>
    <dbReference type="NCBI Taxonomy" id="3064388"/>
    <lineage>
        <taxon>Bacteria</taxon>
        <taxon>Bacillati</taxon>
        <taxon>Bacillota</taxon>
        <taxon>Bacilli</taxon>
        <taxon>Bacillales</taxon>
        <taxon>Paenibacillaceae</taxon>
        <taxon>Chengkuizengella</taxon>
    </lineage>
</organism>
<accession>A0ABT9J644</accession>
<sequence>MSNQLTVNFSKEDVQLVNCVNQRVIVLKQLPGSSADVAWLVFEAFEKNTVSWNPEYSVYASRSDIEAGAVIDKQSETGLLPGGSQLNFKQGAFDFINKKGDPGTYNVNYIQAGLYDEQPITIGLAQPATVNGNISSDPKIISAGNVLFSDNIKMTPEEKITVFMQSQIQTGQVLSTITSQAITLEFSGSNNNQSITYQNGTFVKDS</sequence>
<name>A0ABT9J644_9BACL</name>